<sequence length="271" mass="29847">MSACSNASLVFIQYFEKAVRQAYILAQEEDVIKGLIKRRGNSKILTGALGDRLCVACLTELNRDNAYFMRGRTLKEPLTVGPRCRDFDDKMHWINCNRDPVPKIKWKRRVSSKLANPEVIVTPPIAFAAVATTGGHHNFHIRSTDPAAAAPTTSSTTHAGPSGGASSSSTHADPNIQNAIHSYPTEEEKMRLSEATQLSMNQINFAACPTEKFSVDRVYFYKEGTSFPYCGPGQTLVASSQFANSSFLDMRVSERVAKLDKIEVDQPTSIP</sequence>
<evidence type="ECO:0000313" key="7">
    <source>
        <dbReference type="Proteomes" id="UP000748756"/>
    </source>
</evidence>
<feature type="compositionally biased region" description="Low complexity" evidence="4">
    <location>
        <begin position="144"/>
        <end position="173"/>
    </location>
</feature>
<dbReference type="AlphaFoldDB" id="A0A9P5RSD1"/>
<keyword evidence="2" id="KW-0371">Homeobox</keyword>
<accession>A0A9P5RSD1</accession>
<feature type="region of interest" description="Disordered" evidence="4">
    <location>
        <begin position="138"/>
        <end position="176"/>
    </location>
</feature>
<organism evidence="6 7">
    <name type="scientific">Linnemannia schmuckeri</name>
    <dbReference type="NCBI Taxonomy" id="64567"/>
    <lineage>
        <taxon>Eukaryota</taxon>
        <taxon>Fungi</taxon>
        <taxon>Fungi incertae sedis</taxon>
        <taxon>Mucoromycota</taxon>
        <taxon>Mortierellomycotina</taxon>
        <taxon>Mortierellomycetes</taxon>
        <taxon>Mortierellales</taxon>
        <taxon>Mortierellaceae</taxon>
        <taxon>Linnemannia</taxon>
    </lineage>
</organism>
<dbReference type="Pfam" id="PF05920">
    <property type="entry name" value="Homeobox_KN"/>
    <property type="match status" value="1"/>
</dbReference>
<dbReference type="InterPro" id="IPR008422">
    <property type="entry name" value="KN_HD"/>
</dbReference>
<keyword evidence="7" id="KW-1185">Reference proteome</keyword>
<evidence type="ECO:0000313" key="6">
    <source>
        <dbReference type="EMBL" id="KAF9145451.1"/>
    </source>
</evidence>
<feature type="domain" description="KN homeodomain" evidence="5">
    <location>
        <begin position="177"/>
        <end position="204"/>
    </location>
</feature>
<evidence type="ECO:0000259" key="5">
    <source>
        <dbReference type="Pfam" id="PF05920"/>
    </source>
</evidence>
<keyword evidence="1" id="KW-0238">DNA-binding</keyword>
<keyword evidence="3" id="KW-0539">Nucleus</keyword>
<evidence type="ECO:0000256" key="2">
    <source>
        <dbReference type="ARBA" id="ARBA00023155"/>
    </source>
</evidence>
<evidence type="ECO:0000256" key="4">
    <source>
        <dbReference type="SAM" id="MobiDB-lite"/>
    </source>
</evidence>
<evidence type="ECO:0000256" key="3">
    <source>
        <dbReference type="ARBA" id="ARBA00023242"/>
    </source>
</evidence>
<proteinExistence type="predicted"/>
<dbReference type="GO" id="GO:0003677">
    <property type="term" value="F:DNA binding"/>
    <property type="evidence" value="ECO:0007669"/>
    <property type="project" value="UniProtKB-KW"/>
</dbReference>
<gene>
    <name evidence="6" type="ORF">BG015_011896</name>
</gene>
<dbReference type="EMBL" id="JAAAUQ010000956">
    <property type="protein sequence ID" value="KAF9145451.1"/>
    <property type="molecule type" value="Genomic_DNA"/>
</dbReference>
<comment type="caution">
    <text evidence="6">The sequence shown here is derived from an EMBL/GenBank/DDBJ whole genome shotgun (WGS) entry which is preliminary data.</text>
</comment>
<reference evidence="6" key="1">
    <citation type="journal article" date="2020" name="Fungal Divers.">
        <title>Resolving the Mortierellaceae phylogeny through synthesis of multi-gene phylogenetics and phylogenomics.</title>
        <authorList>
            <person name="Vandepol N."/>
            <person name="Liber J."/>
            <person name="Desiro A."/>
            <person name="Na H."/>
            <person name="Kennedy M."/>
            <person name="Barry K."/>
            <person name="Grigoriev I.V."/>
            <person name="Miller A.N."/>
            <person name="O'Donnell K."/>
            <person name="Stajich J.E."/>
            <person name="Bonito G."/>
        </authorList>
    </citation>
    <scope>NUCLEOTIDE SEQUENCE</scope>
    <source>
        <strain evidence="6">NRRL 6426</strain>
    </source>
</reference>
<protein>
    <recommendedName>
        <fullName evidence="5">KN homeodomain domain-containing protein</fullName>
    </recommendedName>
</protein>
<evidence type="ECO:0000256" key="1">
    <source>
        <dbReference type="ARBA" id="ARBA00023125"/>
    </source>
</evidence>
<name>A0A9P5RSD1_9FUNG</name>
<dbReference type="Proteomes" id="UP000748756">
    <property type="component" value="Unassembled WGS sequence"/>
</dbReference>
<dbReference type="GO" id="GO:0006355">
    <property type="term" value="P:regulation of DNA-templated transcription"/>
    <property type="evidence" value="ECO:0007669"/>
    <property type="project" value="InterPro"/>
</dbReference>